<accession>A0AA88HEC6</accession>
<feature type="compositionally biased region" description="Basic and acidic residues" evidence="1">
    <location>
        <begin position="17"/>
        <end position="28"/>
    </location>
</feature>
<dbReference type="PANTHER" id="PTHR36696">
    <property type="entry name" value="AGAP012002-PA"/>
    <property type="match status" value="1"/>
</dbReference>
<reference evidence="2" key="1">
    <citation type="submission" date="2023-07" db="EMBL/GenBank/DDBJ databases">
        <title>Chromosome-level genome assembly of Artemia franciscana.</title>
        <authorList>
            <person name="Jo E."/>
        </authorList>
    </citation>
    <scope>NUCLEOTIDE SEQUENCE</scope>
    <source>
        <tissue evidence="2">Whole body</tissue>
    </source>
</reference>
<feature type="non-terminal residue" evidence="2">
    <location>
        <position position="1"/>
    </location>
</feature>
<dbReference type="PANTHER" id="PTHR36696:SF1">
    <property type="entry name" value="EF-HAND DOMAIN-CONTAINING PROTEIN"/>
    <property type="match status" value="1"/>
</dbReference>
<protein>
    <submittedName>
        <fullName evidence="2">Uncharacterized protein</fullName>
    </submittedName>
</protein>
<organism evidence="2 3">
    <name type="scientific">Artemia franciscana</name>
    <name type="common">Brine shrimp</name>
    <name type="synonym">Artemia sanfranciscana</name>
    <dbReference type="NCBI Taxonomy" id="6661"/>
    <lineage>
        <taxon>Eukaryota</taxon>
        <taxon>Metazoa</taxon>
        <taxon>Ecdysozoa</taxon>
        <taxon>Arthropoda</taxon>
        <taxon>Crustacea</taxon>
        <taxon>Branchiopoda</taxon>
        <taxon>Anostraca</taxon>
        <taxon>Artemiidae</taxon>
        <taxon>Artemia</taxon>
    </lineage>
</organism>
<name>A0AA88HEC6_ARTSF</name>
<dbReference type="AlphaFoldDB" id="A0AA88HEC6"/>
<evidence type="ECO:0000256" key="1">
    <source>
        <dbReference type="SAM" id="MobiDB-lite"/>
    </source>
</evidence>
<dbReference type="EMBL" id="JAVRJZ010000016">
    <property type="protein sequence ID" value="KAK2710485.1"/>
    <property type="molecule type" value="Genomic_DNA"/>
</dbReference>
<comment type="caution">
    <text evidence="2">The sequence shown here is derived from an EMBL/GenBank/DDBJ whole genome shotgun (WGS) entry which is preliminary data.</text>
</comment>
<feature type="compositionally biased region" description="Polar residues" evidence="1">
    <location>
        <begin position="1"/>
        <end position="16"/>
    </location>
</feature>
<dbReference type="Proteomes" id="UP001187531">
    <property type="component" value="Unassembled WGS sequence"/>
</dbReference>
<evidence type="ECO:0000313" key="3">
    <source>
        <dbReference type="Proteomes" id="UP001187531"/>
    </source>
</evidence>
<proteinExistence type="predicted"/>
<sequence length="270" mass="30956">KQTQRGSLKGDSNCSSSEKKKAGKEIKNKQPIIIKGPPQENELSMGDEDKSYQINETIETGLEEENKETLKAPSEPLEQEEYLETERESEKFKDVEEAATIDESCLPTMKNIESCFRFPRAVDVYKDRFELPIDITDLEGLDPLNYLLDYTVISRYRKTVFETVYESLAKLDGLHFEDLHEAISNSTGIQLREIDINWVKSTLALTKPLLLREFEVVSVLVERVFQNNGARKRSELEEADFFQISLRASMLGLSPKLQELFQRISAEHSP</sequence>
<gene>
    <name evidence="2" type="ORF">QYM36_011872</name>
</gene>
<feature type="region of interest" description="Disordered" evidence="1">
    <location>
        <begin position="1"/>
        <end position="91"/>
    </location>
</feature>
<keyword evidence="3" id="KW-1185">Reference proteome</keyword>
<evidence type="ECO:0000313" key="2">
    <source>
        <dbReference type="EMBL" id="KAK2710485.1"/>
    </source>
</evidence>